<dbReference type="AlphaFoldDB" id="A0A108E707"/>
<feature type="domain" description="HNH nuclease" evidence="1">
    <location>
        <begin position="84"/>
        <end position="137"/>
    </location>
</feature>
<dbReference type="PANTHER" id="PTHR33877:SF2">
    <property type="entry name" value="OS07G0170200 PROTEIN"/>
    <property type="match status" value="1"/>
</dbReference>
<proteinExistence type="predicted"/>
<dbReference type="Proteomes" id="UP000068016">
    <property type="component" value="Unassembled WGS sequence"/>
</dbReference>
<name>A0A108E707_9BURK</name>
<dbReference type="Pfam" id="PF14279">
    <property type="entry name" value="HNH_5"/>
    <property type="match status" value="1"/>
</dbReference>
<dbReference type="Gene3D" id="1.10.30.50">
    <property type="match status" value="1"/>
</dbReference>
<dbReference type="EMBL" id="LPLZ01000079">
    <property type="protein sequence ID" value="KWN05885.1"/>
    <property type="molecule type" value="Genomic_DNA"/>
</dbReference>
<reference evidence="2 3" key="1">
    <citation type="submission" date="2015-11" db="EMBL/GenBank/DDBJ databases">
        <title>Expanding the genomic diversity of Burkholderia species for the development of highly accurate diagnostics.</title>
        <authorList>
            <person name="Sahl J."/>
            <person name="Keim P."/>
            <person name="Wagner D."/>
        </authorList>
    </citation>
    <scope>NUCLEOTIDE SEQUENCE [LARGE SCALE GENOMIC DNA]</scope>
    <source>
        <strain evidence="2 3">MSMB793WGS</strain>
    </source>
</reference>
<dbReference type="InterPro" id="IPR029471">
    <property type="entry name" value="HNH_5"/>
</dbReference>
<evidence type="ECO:0000313" key="3">
    <source>
        <dbReference type="Proteomes" id="UP000068016"/>
    </source>
</evidence>
<protein>
    <submittedName>
        <fullName evidence="2">Nuclease</fullName>
    </submittedName>
</protein>
<dbReference type="RefSeq" id="WP_060348532.1">
    <property type="nucleotide sequence ID" value="NZ_LPLZ01000079.1"/>
</dbReference>
<evidence type="ECO:0000259" key="1">
    <source>
        <dbReference type="SMART" id="SM00507"/>
    </source>
</evidence>
<dbReference type="SMART" id="SM00507">
    <property type="entry name" value="HNHc"/>
    <property type="match status" value="1"/>
</dbReference>
<dbReference type="InterPro" id="IPR052892">
    <property type="entry name" value="NA-targeting_endonuclease"/>
</dbReference>
<organism evidence="2 3">
    <name type="scientific">Burkholderia territorii</name>
    <dbReference type="NCBI Taxonomy" id="1503055"/>
    <lineage>
        <taxon>Bacteria</taxon>
        <taxon>Pseudomonadati</taxon>
        <taxon>Pseudomonadota</taxon>
        <taxon>Betaproteobacteria</taxon>
        <taxon>Burkholderiales</taxon>
        <taxon>Burkholderiaceae</taxon>
        <taxon>Burkholderia</taxon>
        <taxon>Burkholderia cepacia complex</taxon>
    </lineage>
</organism>
<sequence length="189" mass="21514">MTIQQVLALDISGQPFEWLSPEEAVTAYSKSKVAWDLGDAERVFHGGYSRLGVQSTIVVKPIIAIARSERMVDTFPNELPLGERDNDLLFKRDRLTCAYCAKVFARSDLTRDHILARSRGGKDTWMNCVTACRDCNQEKGAKLVDQFRPLVYLPYVPNRAEHFLLSGRIILADHHEYLSARLPRHSRLL</sequence>
<gene>
    <name evidence="2" type="ORF">WT83_27600</name>
</gene>
<dbReference type="InterPro" id="IPR003615">
    <property type="entry name" value="HNH_nuc"/>
</dbReference>
<evidence type="ECO:0000313" key="2">
    <source>
        <dbReference type="EMBL" id="KWN05885.1"/>
    </source>
</evidence>
<dbReference type="PANTHER" id="PTHR33877">
    <property type="entry name" value="SLL1193 PROTEIN"/>
    <property type="match status" value="1"/>
</dbReference>
<accession>A0A108E707</accession>
<comment type="caution">
    <text evidence="2">The sequence shown here is derived from an EMBL/GenBank/DDBJ whole genome shotgun (WGS) entry which is preliminary data.</text>
</comment>
<dbReference type="CDD" id="cd00085">
    <property type="entry name" value="HNHc"/>
    <property type="match status" value="1"/>
</dbReference>